<dbReference type="InterPro" id="IPR036188">
    <property type="entry name" value="FAD/NAD-bd_sf"/>
</dbReference>
<dbReference type="PRINTS" id="PR00469">
    <property type="entry name" value="PNDRDTASEII"/>
</dbReference>
<keyword evidence="1" id="KW-0285">Flavoprotein</keyword>
<evidence type="ECO:0000259" key="8">
    <source>
        <dbReference type="PROSITE" id="PS51296"/>
    </source>
</evidence>
<keyword evidence="7" id="KW-0411">Iron-sulfur</keyword>
<dbReference type="SUPFAM" id="SSF51905">
    <property type="entry name" value="FAD/NAD(P)-binding domain"/>
    <property type="match status" value="2"/>
</dbReference>
<dbReference type="FunFam" id="2.102.10.10:FF:000003">
    <property type="entry name" value="apoptosis-inducing factor 3 isoform X2"/>
    <property type="match status" value="1"/>
</dbReference>
<dbReference type="Gene3D" id="2.102.10.10">
    <property type="entry name" value="Rieske [2Fe-2S] iron-sulphur domain"/>
    <property type="match status" value="1"/>
</dbReference>
<dbReference type="PANTHER" id="PTHR43557">
    <property type="entry name" value="APOPTOSIS-INDUCING FACTOR 1"/>
    <property type="match status" value="1"/>
</dbReference>
<evidence type="ECO:0000313" key="9">
    <source>
        <dbReference type="Ensembl" id="ENSSTUP00000083718.1"/>
    </source>
</evidence>
<evidence type="ECO:0000256" key="3">
    <source>
        <dbReference type="ARBA" id="ARBA00022723"/>
    </source>
</evidence>
<proteinExistence type="predicted"/>
<evidence type="ECO:0000256" key="5">
    <source>
        <dbReference type="ARBA" id="ARBA00023002"/>
    </source>
</evidence>
<keyword evidence="4" id="KW-0274">FAD</keyword>
<dbReference type="InterPro" id="IPR023753">
    <property type="entry name" value="FAD/NAD-binding_dom"/>
</dbReference>
<evidence type="ECO:0000256" key="6">
    <source>
        <dbReference type="ARBA" id="ARBA00023004"/>
    </source>
</evidence>
<dbReference type="GO" id="GO:0051537">
    <property type="term" value="F:2 iron, 2 sulfur cluster binding"/>
    <property type="evidence" value="ECO:0007669"/>
    <property type="project" value="UniProtKB-KW"/>
</dbReference>
<reference evidence="9" key="2">
    <citation type="submission" date="2025-09" db="UniProtKB">
        <authorList>
            <consortium name="Ensembl"/>
        </authorList>
    </citation>
    <scope>IDENTIFICATION</scope>
</reference>
<keyword evidence="2" id="KW-0001">2Fe-2S</keyword>
<dbReference type="InterPro" id="IPR017941">
    <property type="entry name" value="Rieske_2Fe-2S"/>
</dbReference>
<organism evidence="9 10">
    <name type="scientific">Salmo trutta</name>
    <name type="common">Brown trout</name>
    <dbReference type="NCBI Taxonomy" id="8032"/>
    <lineage>
        <taxon>Eukaryota</taxon>
        <taxon>Metazoa</taxon>
        <taxon>Chordata</taxon>
        <taxon>Craniata</taxon>
        <taxon>Vertebrata</taxon>
        <taxon>Euteleostomi</taxon>
        <taxon>Actinopterygii</taxon>
        <taxon>Neopterygii</taxon>
        <taxon>Teleostei</taxon>
        <taxon>Protacanthopterygii</taxon>
        <taxon>Salmoniformes</taxon>
        <taxon>Salmonidae</taxon>
        <taxon>Salmoninae</taxon>
        <taxon>Salmo</taxon>
    </lineage>
</organism>
<keyword evidence="6" id="KW-0408">Iron</keyword>
<dbReference type="InterPro" id="IPR050446">
    <property type="entry name" value="FAD-oxidoreductase/Apoptosis"/>
</dbReference>
<feature type="domain" description="Rieske" evidence="8">
    <location>
        <begin position="70"/>
        <end position="165"/>
    </location>
</feature>
<sequence length="694" mass="76473">MLITLAHVSSDTDHVEVKNYPLCIIFFVGKNYRDKLPFTFSLRNMIFFLADMSQGQGQDPTGQDQDQVTGMVCLESDLQDGQMKEVEVDEQKILLVRTQGLYSAVGSKCSHYGAPLIKGALVGDRVRCPFHGACFNIKTGDIEEYPGLDCLPSYKVKVEDGKVYVSVNKKSLKLYKRVKDMSCRVSGVRHTILLIGGGPASLLCAETLRQNRYEGRIVMVTRDTLPPIDKPKLSKSVSLLLRPTDFFQQHDIELWMQKELLFYPRLPLFLPPCRARPLSCPGSELEGVRILQSYEDAKEIHQSCVGKKAVVVGASFIGMEVASYLADKAASVAMVGNGSYPFERSLGPEIGKMTMQMLEESKVKFYMNDGVVEIIGENGKVKEVVLKSGAVVETDVVIAGIGVIPNSDFLKESQVEVDSRKAVIVDKFMRTNIPNVFGAGDVTSFPLTIRKDQRVNIGHWQLASAHGRVAALNMLQKQIKIDSVPFFWTVLLGKSVRYTVCFDTTLQAWHTCIWGVSPILLCISSQALSGWMGSVATWLFSGLSRDGRSGSSAGSCWATQGHSETCPLLHCFGCVLRVVVLLESEPSPHSEVTSLTKALLPRLLSLVGQPALGKVLVDPNFFHLRMMEATVFFGTFNAAFFGTLSQICALTQSCLAALRTIPSTSWLGFSSDMHCQLWDLVLTSVCLSKSFPIN</sequence>
<dbReference type="Pfam" id="PF00355">
    <property type="entry name" value="Rieske"/>
    <property type="match status" value="1"/>
</dbReference>
<dbReference type="GO" id="GO:0005737">
    <property type="term" value="C:cytoplasm"/>
    <property type="evidence" value="ECO:0007669"/>
    <property type="project" value="TreeGrafter"/>
</dbReference>
<dbReference type="Pfam" id="PF07992">
    <property type="entry name" value="Pyr_redox_2"/>
    <property type="match status" value="1"/>
</dbReference>
<dbReference type="InterPro" id="IPR036922">
    <property type="entry name" value="Rieske_2Fe-2S_sf"/>
</dbReference>
<dbReference type="PRINTS" id="PR00368">
    <property type="entry name" value="FADPNR"/>
</dbReference>
<dbReference type="GeneTree" id="ENSGT00940000164941"/>
<dbReference type="GO" id="GO:0016651">
    <property type="term" value="F:oxidoreductase activity, acting on NAD(P)H"/>
    <property type="evidence" value="ECO:0007669"/>
    <property type="project" value="TreeGrafter"/>
</dbReference>
<dbReference type="SUPFAM" id="SSF50022">
    <property type="entry name" value="ISP domain"/>
    <property type="match status" value="1"/>
</dbReference>
<evidence type="ECO:0000313" key="10">
    <source>
        <dbReference type="Proteomes" id="UP000472277"/>
    </source>
</evidence>
<keyword evidence="5" id="KW-0560">Oxidoreductase</keyword>
<accession>A0A674CJW4</accession>
<gene>
    <name evidence="9" type="primary">aifm4</name>
</gene>
<evidence type="ECO:0000256" key="2">
    <source>
        <dbReference type="ARBA" id="ARBA00022714"/>
    </source>
</evidence>
<dbReference type="AlphaFoldDB" id="A0A674CJW4"/>
<reference evidence="9" key="1">
    <citation type="submission" date="2025-08" db="UniProtKB">
        <authorList>
            <consortium name="Ensembl"/>
        </authorList>
    </citation>
    <scope>IDENTIFICATION</scope>
</reference>
<dbReference type="CDD" id="cd03478">
    <property type="entry name" value="Rieske_AIFL_N"/>
    <property type="match status" value="1"/>
</dbReference>
<keyword evidence="3" id="KW-0479">Metal-binding</keyword>
<protein>
    <submittedName>
        <fullName evidence="9">Apoptosis inducing factor mitochondria associated 4</fullName>
    </submittedName>
</protein>
<dbReference type="PANTHER" id="PTHR43557:SF7">
    <property type="entry name" value="RIESKE DOMAIN-CONTAINING PROTEIN"/>
    <property type="match status" value="1"/>
</dbReference>
<dbReference type="Proteomes" id="UP000472277">
    <property type="component" value="Chromosome 26"/>
</dbReference>
<evidence type="ECO:0000256" key="1">
    <source>
        <dbReference type="ARBA" id="ARBA00022630"/>
    </source>
</evidence>
<dbReference type="PROSITE" id="PS51296">
    <property type="entry name" value="RIESKE"/>
    <property type="match status" value="1"/>
</dbReference>
<keyword evidence="10" id="KW-1185">Reference proteome</keyword>
<dbReference type="GO" id="GO:0046872">
    <property type="term" value="F:metal ion binding"/>
    <property type="evidence" value="ECO:0007669"/>
    <property type="project" value="UniProtKB-KW"/>
</dbReference>
<dbReference type="Gene3D" id="3.50.50.60">
    <property type="entry name" value="FAD/NAD(P)-binding domain"/>
    <property type="match status" value="3"/>
</dbReference>
<name>A0A674CJW4_SALTR</name>
<dbReference type="Ensembl" id="ENSSTUT00000089031.1">
    <property type="protein sequence ID" value="ENSSTUP00000083718.1"/>
    <property type="gene ID" value="ENSSTUG00000036655.1"/>
</dbReference>
<dbReference type="InParanoid" id="A0A674CJW4"/>
<evidence type="ECO:0000256" key="4">
    <source>
        <dbReference type="ARBA" id="ARBA00022827"/>
    </source>
</evidence>
<evidence type="ECO:0000256" key="7">
    <source>
        <dbReference type="ARBA" id="ARBA00023014"/>
    </source>
</evidence>